<feature type="chain" id="PRO_5042188785" evidence="2">
    <location>
        <begin position="21"/>
        <end position="191"/>
    </location>
</feature>
<dbReference type="EMBL" id="LGRX02018472">
    <property type="protein sequence ID" value="KAK3259769.1"/>
    <property type="molecule type" value="Genomic_DNA"/>
</dbReference>
<evidence type="ECO:0000313" key="4">
    <source>
        <dbReference type="Proteomes" id="UP001190700"/>
    </source>
</evidence>
<dbReference type="Proteomes" id="UP001190700">
    <property type="component" value="Unassembled WGS sequence"/>
</dbReference>
<proteinExistence type="predicted"/>
<evidence type="ECO:0000313" key="3">
    <source>
        <dbReference type="EMBL" id="KAK3259769.1"/>
    </source>
</evidence>
<keyword evidence="2" id="KW-0732">Signal</keyword>
<accession>A0AAE0FHL5</accession>
<gene>
    <name evidence="3" type="ORF">CYMTET_31249</name>
</gene>
<feature type="region of interest" description="Disordered" evidence="1">
    <location>
        <begin position="139"/>
        <end position="191"/>
    </location>
</feature>
<keyword evidence="4" id="KW-1185">Reference proteome</keyword>
<evidence type="ECO:0000256" key="2">
    <source>
        <dbReference type="SAM" id="SignalP"/>
    </source>
</evidence>
<comment type="caution">
    <text evidence="3">The sequence shown here is derived from an EMBL/GenBank/DDBJ whole genome shotgun (WGS) entry which is preliminary data.</text>
</comment>
<feature type="compositionally biased region" description="Pro residues" evidence="1">
    <location>
        <begin position="147"/>
        <end position="157"/>
    </location>
</feature>
<protein>
    <submittedName>
        <fullName evidence="3">Uncharacterized protein</fullName>
    </submittedName>
</protein>
<dbReference type="AlphaFoldDB" id="A0AAE0FHL5"/>
<reference evidence="3 4" key="1">
    <citation type="journal article" date="2015" name="Genome Biol. Evol.">
        <title>Comparative Genomics of a Bacterivorous Green Alga Reveals Evolutionary Causalities and Consequences of Phago-Mixotrophic Mode of Nutrition.</title>
        <authorList>
            <person name="Burns J.A."/>
            <person name="Paasch A."/>
            <person name="Narechania A."/>
            <person name="Kim E."/>
        </authorList>
    </citation>
    <scope>NUCLEOTIDE SEQUENCE [LARGE SCALE GENOMIC DNA]</scope>
    <source>
        <strain evidence="3 4">PLY_AMNH</strain>
    </source>
</reference>
<organism evidence="3 4">
    <name type="scientific">Cymbomonas tetramitiformis</name>
    <dbReference type="NCBI Taxonomy" id="36881"/>
    <lineage>
        <taxon>Eukaryota</taxon>
        <taxon>Viridiplantae</taxon>
        <taxon>Chlorophyta</taxon>
        <taxon>Pyramimonadophyceae</taxon>
        <taxon>Pyramimonadales</taxon>
        <taxon>Pyramimonadaceae</taxon>
        <taxon>Cymbomonas</taxon>
    </lineage>
</organism>
<evidence type="ECO:0000256" key="1">
    <source>
        <dbReference type="SAM" id="MobiDB-lite"/>
    </source>
</evidence>
<sequence>MISPILGSLLFLAQVPLSAAFPKYQLTYYPPIENCNVDTECCSGATSNPILYSWIWDLEDECFAFIPFNVDNVYDSINNPVYTDTSIEYSYHPYVDDCSATSETKKYATTDGCTYQYEGMNYYLKITCIQKTSSDPECEELYTENRYPPPPSSPSAEPPAADQDSDSASASASDLDSDSDSDSDKSEEAGA</sequence>
<name>A0AAE0FHL5_9CHLO</name>
<feature type="compositionally biased region" description="Low complexity" evidence="1">
    <location>
        <begin position="158"/>
        <end position="174"/>
    </location>
</feature>
<feature type="signal peptide" evidence="2">
    <location>
        <begin position="1"/>
        <end position="20"/>
    </location>
</feature>
<feature type="compositionally biased region" description="Basic and acidic residues" evidence="1">
    <location>
        <begin position="182"/>
        <end position="191"/>
    </location>
</feature>